<evidence type="ECO:0000259" key="5">
    <source>
        <dbReference type="PROSITE" id="PS01124"/>
    </source>
</evidence>
<dbReference type="PROSITE" id="PS01124">
    <property type="entry name" value="HTH_ARAC_FAMILY_2"/>
    <property type="match status" value="1"/>
</dbReference>
<evidence type="ECO:0000256" key="2">
    <source>
        <dbReference type="ARBA" id="ARBA00023125"/>
    </source>
</evidence>
<feature type="domain" description="HTH araC/xylS-type" evidence="5">
    <location>
        <begin position="216"/>
        <end position="316"/>
    </location>
</feature>
<dbReference type="RefSeq" id="WP_048915477.1">
    <property type="nucleotide sequence ID" value="NZ_CAKKMT010000006.1"/>
</dbReference>
<keyword evidence="3" id="KW-0804">Transcription</keyword>
<dbReference type="SUPFAM" id="SSF46689">
    <property type="entry name" value="Homeodomain-like"/>
    <property type="match status" value="1"/>
</dbReference>
<gene>
    <name evidence="6" type="ORF">V8N49_14240</name>
</gene>
<keyword evidence="2" id="KW-0238">DNA-binding</keyword>
<dbReference type="Proteomes" id="UP001306592">
    <property type="component" value="Unassembled WGS sequence"/>
</dbReference>
<dbReference type="Pfam" id="PF12833">
    <property type="entry name" value="HTH_18"/>
    <property type="match status" value="1"/>
</dbReference>
<dbReference type="PANTHER" id="PTHR43280">
    <property type="entry name" value="ARAC-FAMILY TRANSCRIPTIONAL REGULATOR"/>
    <property type="match status" value="1"/>
</dbReference>
<proteinExistence type="predicted"/>
<keyword evidence="4" id="KW-0472">Membrane</keyword>
<sequence>MLIPINFLLSFACLLLLVQKRQAGAFFRLLLLVFLLHTVVAGLGALPQFNQLRIIQPLTAVALPLFCYLALCQATGQRLHLALSVLALLLMAGSILWLPQAIDGLMAVIWMSSAAAMLITLRQGRDTFCQLPLESSGLSVNGWRLLAVLLIAVALIDISVAGLLEYRAGSGVQLLTACGNLLVCLLVALTLLLTPATASTAVKSRKVKEGDAAVLERIDELMRSGIHRETGLNLEQLARKSGIPSRQVSAAINALHRQSVSQYVNSWRIAEACEHLCRSQSTIIEIMENVGFQTKSNFNREFLRITGKTPSQWRKESGEQSRIS</sequence>
<reference evidence="6 7" key="1">
    <citation type="submission" date="2024-02" db="EMBL/GenBank/DDBJ databases">
        <title>First report Erwinia aphidicola in onion in Chile.</title>
        <authorList>
            <person name="Valenzuela M."/>
            <person name="Pena M."/>
            <person name="Dutta B."/>
        </authorList>
    </citation>
    <scope>NUCLEOTIDE SEQUENCE [LARGE SCALE GENOMIC DNA]</scope>
    <source>
        <strain evidence="6 7">QCJ3A</strain>
    </source>
</reference>
<feature type="transmembrane region" description="Helical" evidence="4">
    <location>
        <begin position="174"/>
        <end position="198"/>
    </location>
</feature>
<organism evidence="6 7">
    <name type="scientific">Erwinia aphidicola</name>
    <dbReference type="NCBI Taxonomy" id="68334"/>
    <lineage>
        <taxon>Bacteria</taxon>
        <taxon>Pseudomonadati</taxon>
        <taxon>Pseudomonadota</taxon>
        <taxon>Gammaproteobacteria</taxon>
        <taxon>Enterobacterales</taxon>
        <taxon>Erwiniaceae</taxon>
        <taxon>Erwinia</taxon>
    </lineage>
</organism>
<dbReference type="InterPro" id="IPR018060">
    <property type="entry name" value="HTH_AraC"/>
</dbReference>
<feature type="transmembrane region" description="Helical" evidence="4">
    <location>
        <begin position="54"/>
        <end position="72"/>
    </location>
</feature>
<dbReference type="EMBL" id="JBANEI010000009">
    <property type="protein sequence ID" value="MEI2682814.1"/>
    <property type="molecule type" value="Genomic_DNA"/>
</dbReference>
<dbReference type="SMART" id="SM00342">
    <property type="entry name" value="HTH_ARAC"/>
    <property type="match status" value="1"/>
</dbReference>
<dbReference type="Gene3D" id="1.10.10.60">
    <property type="entry name" value="Homeodomain-like"/>
    <property type="match status" value="1"/>
</dbReference>
<keyword evidence="1" id="KW-0805">Transcription regulation</keyword>
<keyword evidence="7" id="KW-1185">Reference proteome</keyword>
<evidence type="ECO:0000256" key="1">
    <source>
        <dbReference type="ARBA" id="ARBA00023015"/>
    </source>
</evidence>
<name>A0ABU8DH23_ERWAP</name>
<keyword evidence="4" id="KW-0812">Transmembrane</keyword>
<dbReference type="PANTHER" id="PTHR43280:SF29">
    <property type="entry name" value="ARAC-FAMILY TRANSCRIPTIONAL REGULATOR"/>
    <property type="match status" value="1"/>
</dbReference>
<evidence type="ECO:0000256" key="4">
    <source>
        <dbReference type="SAM" id="Phobius"/>
    </source>
</evidence>
<accession>A0ABU8DH23</accession>
<evidence type="ECO:0000313" key="7">
    <source>
        <dbReference type="Proteomes" id="UP001306592"/>
    </source>
</evidence>
<protein>
    <submittedName>
        <fullName evidence="6">AraC family transcriptional regulator</fullName>
    </submittedName>
</protein>
<evidence type="ECO:0000256" key="3">
    <source>
        <dbReference type="ARBA" id="ARBA00023163"/>
    </source>
</evidence>
<dbReference type="InterPro" id="IPR009057">
    <property type="entry name" value="Homeodomain-like_sf"/>
</dbReference>
<feature type="transmembrane region" description="Helical" evidence="4">
    <location>
        <begin position="79"/>
        <end position="98"/>
    </location>
</feature>
<feature type="transmembrane region" description="Helical" evidence="4">
    <location>
        <begin position="104"/>
        <end position="121"/>
    </location>
</feature>
<feature type="transmembrane region" description="Helical" evidence="4">
    <location>
        <begin position="142"/>
        <end position="162"/>
    </location>
</feature>
<keyword evidence="4" id="KW-1133">Transmembrane helix</keyword>
<comment type="caution">
    <text evidence="6">The sequence shown here is derived from an EMBL/GenBank/DDBJ whole genome shotgun (WGS) entry which is preliminary data.</text>
</comment>
<evidence type="ECO:0000313" key="6">
    <source>
        <dbReference type="EMBL" id="MEI2682814.1"/>
    </source>
</evidence>